<sequence>MLASAVAVFLISAPAIVEARTKVLQPVFLFDVANTTAQQTEIALRRSLAGRHWNITRDTPNDIEAKLNVRDHSITTRFSWTATQVSIVYVGSENMDYEVDGAKTYIDRYYYRWLKFIKKDVINYSQRANASGALPQNLPADNDDADDDDSPAKAGK</sequence>
<keyword evidence="3" id="KW-1185">Reference proteome</keyword>
<evidence type="ECO:0000256" key="1">
    <source>
        <dbReference type="SAM" id="MobiDB-lite"/>
    </source>
</evidence>
<dbReference type="EMBL" id="QANS01000003">
    <property type="protein sequence ID" value="PTU31227.1"/>
    <property type="molecule type" value="Genomic_DNA"/>
</dbReference>
<reference evidence="2 3" key="1">
    <citation type="submission" date="2018-04" db="EMBL/GenBank/DDBJ databases">
        <title>Novel species isolated from glacier.</title>
        <authorList>
            <person name="Liu Q."/>
            <person name="Xin Y.-H."/>
        </authorList>
    </citation>
    <scope>NUCLEOTIDE SEQUENCE [LARGE SCALE GENOMIC DNA]</scope>
    <source>
        <strain evidence="2 3">GT1R17</strain>
    </source>
</reference>
<name>A0A2T5MF93_9GAMM</name>
<dbReference type="AlphaFoldDB" id="A0A2T5MF93"/>
<comment type="caution">
    <text evidence="2">The sequence shown here is derived from an EMBL/GenBank/DDBJ whole genome shotgun (WGS) entry which is preliminary data.</text>
</comment>
<feature type="region of interest" description="Disordered" evidence="1">
    <location>
        <begin position="132"/>
        <end position="156"/>
    </location>
</feature>
<evidence type="ECO:0000313" key="3">
    <source>
        <dbReference type="Proteomes" id="UP000244248"/>
    </source>
</evidence>
<protein>
    <submittedName>
        <fullName evidence="2">Uncharacterized protein</fullName>
    </submittedName>
</protein>
<evidence type="ECO:0000313" key="2">
    <source>
        <dbReference type="EMBL" id="PTU31227.1"/>
    </source>
</evidence>
<gene>
    <name evidence="2" type="ORF">CJD38_07695</name>
</gene>
<proteinExistence type="predicted"/>
<dbReference type="Proteomes" id="UP000244248">
    <property type="component" value="Unassembled WGS sequence"/>
</dbReference>
<organism evidence="2 3">
    <name type="scientific">Stenotrophobium rhamnosiphilum</name>
    <dbReference type="NCBI Taxonomy" id="2029166"/>
    <lineage>
        <taxon>Bacteria</taxon>
        <taxon>Pseudomonadati</taxon>
        <taxon>Pseudomonadota</taxon>
        <taxon>Gammaproteobacteria</taxon>
        <taxon>Nevskiales</taxon>
        <taxon>Nevskiaceae</taxon>
        <taxon>Stenotrophobium</taxon>
    </lineage>
</organism>
<accession>A0A2T5MF93</accession>